<dbReference type="Proteomes" id="UP001518990">
    <property type="component" value="Unassembled WGS sequence"/>
</dbReference>
<dbReference type="Pfam" id="PF10741">
    <property type="entry name" value="T2SSM_b"/>
    <property type="match status" value="1"/>
</dbReference>
<organism evidence="1 2">
    <name type="scientific">Roseomonas marmotae</name>
    <dbReference type="NCBI Taxonomy" id="2768161"/>
    <lineage>
        <taxon>Bacteria</taxon>
        <taxon>Pseudomonadati</taxon>
        <taxon>Pseudomonadota</taxon>
        <taxon>Alphaproteobacteria</taxon>
        <taxon>Acetobacterales</taxon>
        <taxon>Roseomonadaceae</taxon>
        <taxon>Roseomonas</taxon>
    </lineage>
</organism>
<name>A0ABS3KC15_9PROT</name>
<proteinExistence type="predicted"/>
<comment type="caution">
    <text evidence="1">The sequence shown here is derived from an EMBL/GenBank/DDBJ whole genome shotgun (WGS) entry which is preliminary data.</text>
</comment>
<accession>A0ABS3KC15</accession>
<dbReference type="InterPro" id="IPR034756">
    <property type="entry name" value="T2SSM_b"/>
</dbReference>
<protein>
    <recommendedName>
        <fullName evidence="3">General secretion pathway protein GspM</fullName>
    </recommendedName>
</protein>
<reference evidence="1 2" key="1">
    <citation type="submission" date="2020-09" db="EMBL/GenBank/DDBJ databases">
        <title>Roseomonas.</title>
        <authorList>
            <person name="Zhu W."/>
        </authorList>
    </citation>
    <scope>NUCLEOTIDE SEQUENCE [LARGE SCALE GENOMIC DNA]</scope>
    <source>
        <strain evidence="1 2">1311</strain>
    </source>
</reference>
<keyword evidence="2" id="KW-1185">Reference proteome</keyword>
<evidence type="ECO:0008006" key="3">
    <source>
        <dbReference type="Google" id="ProtNLM"/>
    </source>
</evidence>
<dbReference type="EMBL" id="JACTNF010000009">
    <property type="protein sequence ID" value="MBO1075010.1"/>
    <property type="molecule type" value="Genomic_DNA"/>
</dbReference>
<dbReference type="RefSeq" id="WP_207446933.1">
    <property type="nucleotide sequence ID" value="NZ_CP061091.1"/>
</dbReference>
<evidence type="ECO:0000313" key="1">
    <source>
        <dbReference type="EMBL" id="MBO1075010.1"/>
    </source>
</evidence>
<evidence type="ECO:0000313" key="2">
    <source>
        <dbReference type="Proteomes" id="UP001518990"/>
    </source>
</evidence>
<dbReference type="NCBIfam" id="NF040576">
    <property type="entry name" value="T2SS_GspM_XpsM"/>
    <property type="match status" value="1"/>
</dbReference>
<sequence length="185" mass="20184">MNTLSRPVRRLLALVLLALPPALLWMFLAEPWMDEHARLSERMERALAVEMRALSLAGRELEFRQEGGALRQALSGVADLPASGSYALAGAELQRRLREAAGRARGSLSSIETMPEGRAGDGMVGVRARLQTDAEGLQRLLAELETGKALLQVHSLSLASVGISRSRLLDVQLDLRGPRREEAAR</sequence>
<gene>
    <name evidence="1" type="ORF">IAI60_10360</name>
</gene>